<evidence type="ECO:0000313" key="2">
    <source>
        <dbReference type="Proteomes" id="UP001595556"/>
    </source>
</evidence>
<accession>A0ABV7H2R8</accession>
<dbReference type="InterPro" id="IPR018724">
    <property type="entry name" value="2OG-Fe_dioxygenase"/>
</dbReference>
<dbReference type="Proteomes" id="UP001595556">
    <property type="component" value="Unassembled WGS sequence"/>
</dbReference>
<organism evidence="1 2">
    <name type="scientific">Piscinibacterium candidicorallinum</name>
    <dbReference type="NCBI Taxonomy" id="1793872"/>
    <lineage>
        <taxon>Bacteria</taxon>
        <taxon>Pseudomonadati</taxon>
        <taxon>Pseudomonadota</taxon>
        <taxon>Betaproteobacteria</taxon>
        <taxon>Burkholderiales</taxon>
        <taxon>Piscinibacterium</taxon>
    </lineage>
</organism>
<protein>
    <submittedName>
        <fullName evidence="1">2OG-Fe dioxygenase family protein</fullName>
    </submittedName>
</protein>
<dbReference type="GO" id="GO:0051213">
    <property type="term" value="F:dioxygenase activity"/>
    <property type="evidence" value="ECO:0007669"/>
    <property type="project" value="UniProtKB-KW"/>
</dbReference>
<dbReference type="RefSeq" id="WP_377303690.1">
    <property type="nucleotide sequence ID" value="NZ_CP180191.1"/>
</dbReference>
<dbReference type="EMBL" id="JBHRTI010000004">
    <property type="protein sequence ID" value="MFC3148080.1"/>
    <property type="molecule type" value="Genomic_DNA"/>
</dbReference>
<evidence type="ECO:0000313" key="1">
    <source>
        <dbReference type="EMBL" id="MFC3148080.1"/>
    </source>
</evidence>
<dbReference type="Gene3D" id="2.60.120.620">
    <property type="entry name" value="q2cbj1_9rhob like domain"/>
    <property type="match status" value="1"/>
</dbReference>
<comment type="caution">
    <text evidence="1">The sequence shown here is derived from an EMBL/GenBank/DDBJ whole genome shotgun (WGS) entry which is preliminary data.</text>
</comment>
<dbReference type="Pfam" id="PF10014">
    <property type="entry name" value="2OG-Fe_Oxy_2"/>
    <property type="match status" value="1"/>
</dbReference>
<name>A0ABV7H2R8_9BURK</name>
<reference evidence="2" key="1">
    <citation type="journal article" date="2019" name="Int. J. Syst. Evol. Microbiol.">
        <title>The Global Catalogue of Microorganisms (GCM) 10K type strain sequencing project: providing services to taxonomists for standard genome sequencing and annotation.</title>
        <authorList>
            <consortium name="The Broad Institute Genomics Platform"/>
            <consortium name="The Broad Institute Genome Sequencing Center for Infectious Disease"/>
            <person name="Wu L."/>
            <person name="Ma J."/>
        </authorList>
    </citation>
    <scope>NUCLEOTIDE SEQUENCE [LARGE SCALE GENOMIC DNA]</scope>
    <source>
        <strain evidence="2">KCTC 52168</strain>
    </source>
</reference>
<proteinExistence type="predicted"/>
<sequence length="251" mass="27603">MLIPQHTPLDQLDATLRRQGFAVLDSAALARGLHQTNPLVNTAELALPTLATHWNDLPPDAHLKDGGRYRFRRHGSFVVSPNGLRAVPHRAHWQPVEYNALHGGIERWFEPLAPAMANAPAFDALMRFLARVADSLRGAHTWSAEVHPFRITTADGIGRPTPEGAHRDGVDLVAVLLVGRHRIKGGETRVFEADGPAGQRFTLTEPWSVLLLDDERVIHESTPIQPTDNTGGWRDTLVITLRAGGFQGPKP</sequence>
<keyword evidence="2" id="KW-1185">Reference proteome</keyword>
<gene>
    <name evidence="1" type="ORF">ACFOEN_10540</name>
</gene>
<keyword evidence="1" id="KW-0560">Oxidoreductase</keyword>
<keyword evidence="1" id="KW-0223">Dioxygenase</keyword>